<evidence type="ECO:0000256" key="1">
    <source>
        <dbReference type="SAM" id="SignalP"/>
    </source>
</evidence>
<name>A0ABV2K0E1_9GAMM</name>
<comment type="caution">
    <text evidence="2">The sequence shown here is derived from an EMBL/GenBank/DDBJ whole genome shotgun (WGS) entry which is preliminary data.</text>
</comment>
<evidence type="ECO:0000313" key="3">
    <source>
        <dbReference type="Proteomes" id="UP001549184"/>
    </source>
</evidence>
<protein>
    <recommendedName>
        <fullName evidence="4">YXWGXW repeat-containing protein</fullName>
    </recommendedName>
</protein>
<accession>A0ABV2K0E1</accession>
<sequence length="108" mass="11962">MLSITRKLALLAVLGIASAGAMSYAPTASAGVDVSIGIGVAPPAPRYEAVPPPRAGYVWAPGYWRWDGGRHVWVGGTWVRSRPGYVYHQSRWEHARDGWRFHQGYWGR</sequence>
<dbReference type="InterPro" id="IPR024447">
    <property type="entry name" value="YXWGXW_rpt"/>
</dbReference>
<feature type="signal peptide" evidence="1">
    <location>
        <begin position="1"/>
        <end position="30"/>
    </location>
</feature>
<dbReference type="Proteomes" id="UP001549184">
    <property type="component" value="Unassembled WGS sequence"/>
</dbReference>
<dbReference type="RefSeq" id="WP_354015904.1">
    <property type="nucleotide sequence ID" value="NZ_JBEPMU010000007.1"/>
</dbReference>
<keyword evidence="3" id="KW-1185">Reference proteome</keyword>
<evidence type="ECO:0008006" key="4">
    <source>
        <dbReference type="Google" id="ProtNLM"/>
    </source>
</evidence>
<evidence type="ECO:0000313" key="2">
    <source>
        <dbReference type="EMBL" id="MET3654551.1"/>
    </source>
</evidence>
<gene>
    <name evidence="2" type="ORF">ABIC75_004299</name>
</gene>
<feature type="chain" id="PRO_5046160995" description="YXWGXW repeat-containing protein" evidence="1">
    <location>
        <begin position="31"/>
        <end position="108"/>
    </location>
</feature>
<keyword evidence="1" id="KW-0732">Signal</keyword>
<dbReference type="Pfam" id="PF12779">
    <property type="entry name" value="WXXGXW"/>
    <property type="match status" value="2"/>
</dbReference>
<organism evidence="2 3">
    <name type="scientific">Dyella japonica</name>
    <dbReference type="NCBI Taxonomy" id="231455"/>
    <lineage>
        <taxon>Bacteria</taxon>
        <taxon>Pseudomonadati</taxon>
        <taxon>Pseudomonadota</taxon>
        <taxon>Gammaproteobacteria</taxon>
        <taxon>Lysobacterales</taxon>
        <taxon>Rhodanobacteraceae</taxon>
        <taxon>Dyella</taxon>
    </lineage>
</organism>
<proteinExistence type="predicted"/>
<dbReference type="EMBL" id="JBEPMU010000007">
    <property type="protein sequence ID" value="MET3654551.1"/>
    <property type="molecule type" value="Genomic_DNA"/>
</dbReference>
<reference evidence="2 3" key="1">
    <citation type="submission" date="2024-06" db="EMBL/GenBank/DDBJ databases">
        <title>Sorghum-associated microbial communities from plants grown in Nebraska, USA.</title>
        <authorList>
            <person name="Schachtman D."/>
        </authorList>
    </citation>
    <scope>NUCLEOTIDE SEQUENCE [LARGE SCALE GENOMIC DNA]</scope>
    <source>
        <strain evidence="2 3">1073</strain>
    </source>
</reference>